<dbReference type="SMART" id="SM00849">
    <property type="entry name" value="Lactamase_B"/>
    <property type="match status" value="1"/>
</dbReference>
<dbReference type="InterPro" id="IPR051453">
    <property type="entry name" value="MBL_Glyoxalase_II"/>
</dbReference>
<name>A0ABU4JPM5_9CLOT</name>
<dbReference type="EMBL" id="JARUJP010000001">
    <property type="protein sequence ID" value="MDW8799911.1"/>
    <property type="molecule type" value="Genomic_DNA"/>
</dbReference>
<evidence type="ECO:0000256" key="4">
    <source>
        <dbReference type="ARBA" id="ARBA00022833"/>
    </source>
</evidence>
<dbReference type="InterPro" id="IPR001279">
    <property type="entry name" value="Metallo-B-lactamas"/>
</dbReference>
<dbReference type="CDD" id="cd06262">
    <property type="entry name" value="metallo-hydrolase-like_MBL-fold"/>
    <property type="match status" value="1"/>
</dbReference>
<evidence type="ECO:0000256" key="3">
    <source>
        <dbReference type="ARBA" id="ARBA00022801"/>
    </source>
</evidence>
<sequence length="199" mass="21696">MEVRRVPAGVYAANCYILMDEETKEAAVMDPGGDADDLSKVIKEMGAKVKYILLTHGHVDHVGAVTELKDEFKAPVYINEEDYKMISNREYIYGDIIGKVDGYINEGDSFKLGSSEIKVLQTPGHTPGGVCFLVDNMVITGDTLFAGSIGRTDLGGGDYEAIIRSIKEKLMILPDDTIVLSGHGGQSTIGRERVHNPFL</sequence>
<reference evidence="6 7" key="1">
    <citation type="submission" date="2023-04" db="EMBL/GenBank/DDBJ databases">
        <title>Clostridium tannerae sp. nov., isolated from the fecal material of an alpaca.</title>
        <authorList>
            <person name="Miller S."/>
            <person name="Hendry M."/>
            <person name="King J."/>
            <person name="Sankaranarayanan K."/>
            <person name="Lawson P.A."/>
        </authorList>
    </citation>
    <scope>NUCLEOTIDE SEQUENCE [LARGE SCALE GENOMIC DNA]</scope>
    <source>
        <strain evidence="6 7">A1-XYC3</strain>
    </source>
</reference>
<dbReference type="RefSeq" id="WP_261671882.1">
    <property type="nucleotide sequence ID" value="NZ_JARUJP010000001.1"/>
</dbReference>
<organism evidence="6 7">
    <name type="scientific">Clostridium tanneri</name>
    <dbReference type="NCBI Taxonomy" id="3037988"/>
    <lineage>
        <taxon>Bacteria</taxon>
        <taxon>Bacillati</taxon>
        <taxon>Bacillota</taxon>
        <taxon>Clostridia</taxon>
        <taxon>Eubacteriales</taxon>
        <taxon>Clostridiaceae</taxon>
        <taxon>Clostridium</taxon>
    </lineage>
</organism>
<dbReference type="Gene3D" id="3.60.15.10">
    <property type="entry name" value="Ribonuclease Z/Hydroxyacylglutathione hydrolase-like"/>
    <property type="match status" value="1"/>
</dbReference>
<dbReference type="PANTHER" id="PTHR46233:SF3">
    <property type="entry name" value="HYDROXYACYLGLUTATHIONE HYDROLASE GLOC"/>
    <property type="match status" value="1"/>
</dbReference>
<evidence type="ECO:0000259" key="5">
    <source>
        <dbReference type="SMART" id="SM00849"/>
    </source>
</evidence>
<protein>
    <submittedName>
        <fullName evidence="6">MBL fold metallo-hydrolase</fullName>
    </submittedName>
</protein>
<dbReference type="SUPFAM" id="SSF56281">
    <property type="entry name" value="Metallo-hydrolase/oxidoreductase"/>
    <property type="match status" value="1"/>
</dbReference>
<dbReference type="Proteomes" id="UP001281656">
    <property type="component" value="Unassembled WGS sequence"/>
</dbReference>
<keyword evidence="4" id="KW-0862">Zinc</keyword>
<keyword evidence="3" id="KW-0378">Hydrolase</keyword>
<comment type="caution">
    <text evidence="6">The sequence shown here is derived from an EMBL/GenBank/DDBJ whole genome shotgun (WGS) entry which is preliminary data.</text>
</comment>
<comment type="cofactor">
    <cofactor evidence="1">
        <name>Zn(2+)</name>
        <dbReference type="ChEBI" id="CHEBI:29105"/>
    </cofactor>
</comment>
<evidence type="ECO:0000313" key="6">
    <source>
        <dbReference type="EMBL" id="MDW8799911.1"/>
    </source>
</evidence>
<keyword evidence="2" id="KW-0479">Metal-binding</keyword>
<dbReference type="InterPro" id="IPR036866">
    <property type="entry name" value="RibonucZ/Hydroxyglut_hydro"/>
</dbReference>
<dbReference type="Pfam" id="PF00753">
    <property type="entry name" value="Lactamase_B"/>
    <property type="match status" value="1"/>
</dbReference>
<dbReference type="PANTHER" id="PTHR46233">
    <property type="entry name" value="HYDROXYACYLGLUTATHIONE HYDROLASE GLOC"/>
    <property type="match status" value="1"/>
</dbReference>
<evidence type="ECO:0000313" key="7">
    <source>
        <dbReference type="Proteomes" id="UP001281656"/>
    </source>
</evidence>
<accession>A0ABU4JPM5</accession>
<keyword evidence="7" id="KW-1185">Reference proteome</keyword>
<feature type="domain" description="Metallo-beta-lactamase" evidence="5">
    <location>
        <begin position="12"/>
        <end position="183"/>
    </location>
</feature>
<proteinExistence type="predicted"/>
<gene>
    <name evidence="6" type="ORF">P8V03_01945</name>
</gene>
<evidence type="ECO:0000256" key="2">
    <source>
        <dbReference type="ARBA" id="ARBA00022723"/>
    </source>
</evidence>
<evidence type="ECO:0000256" key="1">
    <source>
        <dbReference type="ARBA" id="ARBA00001947"/>
    </source>
</evidence>